<dbReference type="Proteomes" id="UP000499080">
    <property type="component" value="Unassembled WGS sequence"/>
</dbReference>
<accession>A0A4Y2DK14</accession>
<evidence type="ECO:0000256" key="1">
    <source>
        <dbReference type="ARBA" id="ARBA00004123"/>
    </source>
</evidence>
<keyword evidence="5 6" id="KW-0539">Nucleus</keyword>
<evidence type="ECO:0000313" key="8">
    <source>
        <dbReference type="EMBL" id="GBM17153.1"/>
    </source>
</evidence>
<feature type="region of interest" description="Disordered" evidence="7">
    <location>
        <begin position="130"/>
        <end position="153"/>
    </location>
</feature>
<dbReference type="GO" id="GO:0006357">
    <property type="term" value="P:regulation of transcription by RNA polymerase II"/>
    <property type="evidence" value="ECO:0007669"/>
    <property type="project" value="TreeGrafter"/>
</dbReference>
<dbReference type="InterPro" id="IPR021384">
    <property type="entry name" value="Mediator_Med21"/>
</dbReference>
<comment type="caution">
    <text evidence="8">The sequence shown here is derived from an EMBL/GenBank/DDBJ whole genome shotgun (WGS) entry which is preliminary data.</text>
</comment>
<organism evidence="8 9">
    <name type="scientific">Araneus ventricosus</name>
    <name type="common">Orbweaver spider</name>
    <name type="synonym">Epeira ventricosa</name>
    <dbReference type="NCBI Taxonomy" id="182803"/>
    <lineage>
        <taxon>Eukaryota</taxon>
        <taxon>Metazoa</taxon>
        <taxon>Ecdysozoa</taxon>
        <taxon>Arthropoda</taxon>
        <taxon>Chelicerata</taxon>
        <taxon>Arachnida</taxon>
        <taxon>Araneae</taxon>
        <taxon>Araneomorphae</taxon>
        <taxon>Entelegynae</taxon>
        <taxon>Araneoidea</taxon>
        <taxon>Araneidae</taxon>
        <taxon>Araneus</taxon>
    </lineage>
</organism>
<evidence type="ECO:0000256" key="7">
    <source>
        <dbReference type="SAM" id="MobiDB-lite"/>
    </source>
</evidence>
<comment type="similarity">
    <text evidence="6">Belongs to the Mediator complex subunit 21 family.</text>
</comment>
<evidence type="ECO:0000256" key="2">
    <source>
        <dbReference type="ARBA" id="ARBA00023015"/>
    </source>
</evidence>
<evidence type="ECO:0000256" key="6">
    <source>
        <dbReference type="RuleBase" id="RU366036"/>
    </source>
</evidence>
<dbReference type="GO" id="GO:0003712">
    <property type="term" value="F:transcription coregulator activity"/>
    <property type="evidence" value="ECO:0007669"/>
    <property type="project" value="TreeGrafter"/>
</dbReference>
<dbReference type="PANTHER" id="PTHR13381:SF0">
    <property type="entry name" value="MEDIATOR OF RNA POLYMERASE II TRANSCRIPTION SUBUNIT 21"/>
    <property type="match status" value="1"/>
</dbReference>
<evidence type="ECO:0000256" key="3">
    <source>
        <dbReference type="ARBA" id="ARBA00023159"/>
    </source>
</evidence>
<comment type="subunit">
    <text evidence="6">Component of the Mediator complex.</text>
</comment>
<dbReference type="InterPro" id="IPR037212">
    <property type="entry name" value="Med7/Med21-like"/>
</dbReference>
<proteinExistence type="inferred from homology"/>
<keyword evidence="9" id="KW-1185">Reference proteome</keyword>
<sequence>MADRITQLQDAVNAQAENICNSIGILQQSATPSIFPEFDRVGPKPPPPTEDFCQTFATLITKTAKDIDLLIDSLPSEESYPELQEASIKSLNSDNTEAAQALEEAVVKGEQLLEQVRTVLRVIAESEQEMRKITSFPSKRSESVCKEEPEDAE</sequence>
<dbReference type="EMBL" id="BGPR01000383">
    <property type="protein sequence ID" value="GBM17153.1"/>
    <property type="molecule type" value="Genomic_DNA"/>
</dbReference>
<dbReference type="GO" id="GO:0016592">
    <property type="term" value="C:mediator complex"/>
    <property type="evidence" value="ECO:0007669"/>
    <property type="project" value="UniProtKB-UniRule"/>
</dbReference>
<dbReference type="AlphaFoldDB" id="A0A4Y2DK14"/>
<keyword evidence="4 6" id="KW-0804">Transcription</keyword>
<dbReference type="Pfam" id="PF11221">
    <property type="entry name" value="Med21"/>
    <property type="match status" value="1"/>
</dbReference>
<comment type="function">
    <text evidence="6">Component of the Mediator complex, a coactivator involved in the regulated transcription of nearly all RNA polymerase II-dependent genes. Mediator functions as a bridge to convey information from gene-specific regulatory proteins to the basal RNA polymerase II transcription machinery. Mediator is recruited to promoters by direct interactions with regulatory proteins and serves as a scaffold for the assembly of a functional preinitiation complex with RNA polymerase II and the general transcription factors.</text>
</comment>
<keyword evidence="2 6" id="KW-0805">Transcription regulation</keyword>
<gene>
    <name evidence="8" type="primary">MED21_1</name>
    <name evidence="8" type="ORF">AVEN_251062_1</name>
</gene>
<dbReference type="Gene3D" id="6.10.280.10">
    <property type="entry name" value="Mediator complex, subunit Med21"/>
    <property type="match status" value="1"/>
</dbReference>
<evidence type="ECO:0000256" key="4">
    <source>
        <dbReference type="ARBA" id="ARBA00023163"/>
    </source>
</evidence>
<comment type="subcellular location">
    <subcellularLocation>
        <location evidence="1 6">Nucleus</location>
    </subcellularLocation>
</comment>
<dbReference type="SUPFAM" id="SSF140718">
    <property type="entry name" value="Mediator hinge subcomplex-like"/>
    <property type="match status" value="1"/>
</dbReference>
<name>A0A4Y2DK14_ARAVE</name>
<dbReference type="PANTHER" id="PTHR13381">
    <property type="entry name" value="RNA POLYMERASE II HOLOENZYME COMPONENT SRB7"/>
    <property type="match status" value="1"/>
</dbReference>
<evidence type="ECO:0000313" key="9">
    <source>
        <dbReference type="Proteomes" id="UP000499080"/>
    </source>
</evidence>
<evidence type="ECO:0000256" key="5">
    <source>
        <dbReference type="ARBA" id="ARBA00023242"/>
    </source>
</evidence>
<protein>
    <recommendedName>
        <fullName evidence="6">Mediator of RNA polymerase II transcription subunit 21</fullName>
    </recommendedName>
</protein>
<dbReference type="OrthoDB" id="526653at2759"/>
<reference evidence="8 9" key="1">
    <citation type="journal article" date="2019" name="Sci. Rep.">
        <title>Orb-weaving spider Araneus ventricosus genome elucidates the spidroin gene catalogue.</title>
        <authorList>
            <person name="Kono N."/>
            <person name="Nakamura H."/>
            <person name="Ohtoshi R."/>
            <person name="Moran D.A.P."/>
            <person name="Shinohara A."/>
            <person name="Yoshida Y."/>
            <person name="Fujiwara M."/>
            <person name="Mori M."/>
            <person name="Tomita M."/>
            <person name="Arakawa K."/>
        </authorList>
    </citation>
    <scope>NUCLEOTIDE SEQUENCE [LARGE SCALE GENOMIC DNA]</scope>
</reference>
<keyword evidence="3 6" id="KW-0010">Activator</keyword>